<protein>
    <recommendedName>
        <fullName evidence="6">pyruvate decarboxylase</fullName>
        <ecNumber evidence="6">4.1.1.1</ecNumber>
    </recommendedName>
</protein>
<dbReference type="GO" id="GO:0000287">
    <property type="term" value="F:magnesium ion binding"/>
    <property type="evidence" value="ECO:0007669"/>
    <property type="project" value="InterPro"/>
</dbReference>
<dbReference type="Proteomes" id="UP001231189">
    <property type="component" value="Unassembled WGS sequence"/>
</dbReference>
<evidence type="ECO:0000313" key="15">
    <source>
        <dbReference type="Proteomes" id="UP001231189"/>
    </source>
</evidence>
<keyword evidence="11" id="KW-0456">Lyase</keyword>
<organism evidence="14 15">
    <name type="scientific">Lolium multiflorum</name>
    <name type="common">Italian ryegrass</name>
    <name type="synonym">Lolium perenne subsp. multiflorum</name>
    <dbReference type="NCBI Taxonomy" id="4521"/>
    <lineage>
        <taxon>Eukaryota</taxon>
        <taxon>Viridiplantae</taxon>
        <taxon>Streptophyta</taxon>
        <taxon>Embryophyta</taxon>
        <taxon>Tracheophyta</taxon>
        <taxon>Spermatophyta</taxon>
        <taxon>Magnoliopsida</taxon>
        <taxon>Liliopsida</taxon>
        <taxon>Poales</taxon>
        <taxon>Poaceae</taxon>
        <taxon>BOP clade</taxon>
        <taxon>Pooideae</taxon>
        <taxon>Poodae</taxon>
        <taxon>Poeae</taxon>
        <taxon>Poeae Chloroplast Group 2 (Poeae type)</taxon>
        <taxon>Loliodinae</taxon>
        <taxon>Loliinae</taxon>
        <taxon>Lolium</taxon>
    </lineage>
</organism>
<evidence type="ECO:0000256" key="5">
    <source>
        <dbReference type="ARBA" id="ARBA00011881"/>
    </source>
</evidence>
<feature type="domain" description="Thiamine pyrophosphate enzyme central" evidence="12">
    <location>
        <begin position="2"/>
        <end position="74"/>
    </location>
</feature>
<evidence type="ECO:0000256" key="4">
    <source>
        <dbReference type="ARBA" id="ARBA00007812"/>
    </source>
</evidence>
<dbReference type="Pfam" id="PF02775">
    <property type="entry name" value="TPP_enzyme_C"/>
    <property type="match status" value="1"/>
</dbReference>
<sequence length="282" mass="31063">MPSAKGLVPEHHSRFIGTYWGAVSTPFCAEIVESADAYLFAGPIFNDYSSVGYSLLIKKEKAIIVQPDRVVIGNGPAFGCILMKDFFHALASRLKKNTTASAVIAETGDSWFNCQKLKLPQGCGYEFQMQYGSIGWSVGATLGYAQAAKDKRIISFIGDGSFQVTAQEVSTMIRWAQNNIIFLINNGGYTIEVEIHDGPYNIIKNWNYTGVVEAFHNGEGKCYTAKVRTEEELKKAIEASLGPNKDCLCFIEVIVHKDDTSKELLEWGSRVSAANSRPPNPQ</sequence>
<dbReference type="GO" id="GO:0030976">
    <property type="term" value="F:thiamine pyrophosphate binding"/>
    <property type="evidence" value="ECO:0007669"/>
    <property type="project" value="InterPro"/>
</dbReference>
<reference evidence="14" key="1">
    <citation type="submission" date="2023-07" db="EMBL/GenBank/DDBJ databases">
        <title>A chromosome-level genome assembly of Lolium multiflorum.</title>
        <authorList>
            <person name="Chen Y."/>
            <person name="Copetti D."/>
            <person name="Kolliker R."/>
            <person name="Studer B."/>
        </authorList>
    </citation>
    <scope>NUCLEOTIDE SEQUENCE</scope>
    <source>
        <strain evidence="14">02402/16</strain>
        <tissue evidence="14">Leaf</tissue>
    </source>
</reference>
<evidence type="ECO:0000256" key="9">
    <source>
        <dbReference type="ARBA" id="ARBA00022842"/>
    </source>
</evidence>
<dbReference type="FunFam" id="3.40.50.970:FF:000024">
    <property type="entry name" value="Pyruvate decarboxylase isozyme"/>
    <property type="match status" value="1"/>
</dbReference>
<feature type="domain" description="Thiamine pyrophosphate enzyme TPP-binding" evidence="13">
    <location>
        <begin position="128"/>
        <end position="253"/>
    </location>
</feature>
<dbReference type="InterPro" id="IPR012110">
    <property type="entry name" value="PDC/IPDC-like"/>
</dbReference>
<dbReference type="EC" id="4.1.1.1" evidence="6"/>
<evidence type="ECO:0000256" key="2">
    <source>
        <dbReference type="ARBA" id="ARBA00001920"/>
    </source>
</evidence>
<comment type="similarity">
    <text evidence="4">Belongs to the TPP enzyme family.</text>
</comment>
<comment type="caution">
    <text evidence="14">The sequence shown here is derived from an EMBL/GenBank/DDBJ whole genome shotgun (WGS) entry which is preliminary data.</text>
</comment>
<dbReference type="InterPro" id="IPR029035">
    <property type="entry name" value="DHS-like_NAD/FAD-binding_dom"/>
</dbReference>
<accession>A0AAD8QJ12</accession>
<dbReference type="InterPro" id="IPR029061">
    <property type="entry name" value="THDP-binding"/>
</dbReference>
<dbReference type="InterPro" id="IPR012000">
    <property type="entry name" value="Thiamin_PyroP_enz_cen_dom"/>
</dbReference>
<comment type="catalytic activity">
    <reaction evidence="1">
        <text>a 2-oxocarboxylate + H(+) = an aldehyde + CO2</text>
        <dbReference type="Rhea" id="RHEA:11628"/>
        <dbReference type="ChEBI" id="CHEBI:15378"/>
        <dbReference type="ChEBI" id="CHEBI:16526"/>
        <dbReference type="ChEBI" id="CHEBI:17478"/>
        <dbReference type="ChEBI" id="CHEBI:35179"/>
        <dbReference type="EC" id="4.1.1.1"/>
    </reaction>
</comment>
<evidence type="ECO:0000256" key="6">
    <source>
        <dbReference type="ARBA" id="ARBA00013202"/>
    </source>
</evidence>
<evidence type="ECO:0000256" key="7">
    <source>
        <dbReference type="ARBA" id="ARBA00022723"/>
    </source>
</evidence>
<dbReference type="SUPFAM" id="SSF52518">
    <property type="entry name" value="Thiamin diphosphate-binding fold (THDP-binding)"/>
    <property type="match status" value="1"/>
</dbReference>
<keyword evidence="9" id="KW-0460">Magnesium</keyword>
<name>A0AAD8QJ12_LOLMU</name>
<comment type="subunit">
    <text evidence="5">Homotetramer.</text>
</comment>
<dbReference type="GO" id="GO:0000949">
    <property type="term" value="P:aromatic amino acid family catabolic process to alcohol via Ehrlich pathway"/>
    <property type="evidence" value="ECO:0007669"/>
    <property type="project" value="TreeGrafter"/>
</dbReference>
<comment type="cofactor">
    <cofactor evidence="3">
        <name>thiamine diphosphate</name>
        <dbReference type="ChEBI" id="CHEBI:58937"/>
    </cofactor>
</comment>
<dbReference type="Gene3D" id="3.40.50.970">
    <property type="match status" value="1"/>
</dbReference>
<evidence type="ECO:0000256" key="1">
    <source>
        <dbReference type="ARBA" id="ARBA00001041"/>
    </source>
</evidence>
<evidence type="ECO:0000259" key="12">
    <source>
        <dbReference type="Pfam" id="PF00205"/>
    </source>
</evidence>
<evidence type="ECO:0000256" key="8">
    <source>
        <dbReference type="ARBA" id="ARBA00022793"/>
    </source>
</evidence>
<evidence type="ECO:0000313" key="14">
    <source>
        <dbReference type="EMBL" id="KAK1602904.1"/>
    </source>
</evidence>
<gene>
    <name evidence="14" type="ORF">QYE76_037671</name>
</gene>
<comment type="cofactor">
    <cofactor evidence="2">
        <name>a metal cation</name>
        <dbReference type="ChEBI" id="CHEBI:25213"/>
    </cofactor>
</comment>
<dbReference type="PANTHER" id="PTHR43452">
    <property type="entry name" value="PYRUVATE DECARBOXYLASE"/>
    <property type="match status" value="1"/>
</dbReference>
<evidence type="ECO:0000259" key="13">
    <source>
        <dbReference type="Pfam" id="PF02775"/>
    </source>
</evidence>
<keyword evidence="10" id="KW-0786">Thiamine pyrophosphate</keyword>
<dbReference type="Pfam" id="PF00205">
    <property type="entry name" value="TPP_enzyme_M"/>
    <property type="match status" value="1"/>
</dbReference>
<dbReference type="InterPro" id="IPR011766">
    <property type="entry name" value="TPP_enzyme_TPP-bd"/>
</dbReference>
<proteinExistence type="inferred from homology"/>
<dbReference type="EMBL" id="JAUUTY010000161">
    <property type="protein sequence ID" value="KAK1602904.1"/>
    <property type="molecule type" value="Genomic_DNA"/>
</dbReference>
<dbReference type="CDD" id="cd02005">
    <property type="entry name" value="TPP_PDC_IPDC"/>
    <property type="match status" value="1"/>
</dbReference>
<keyword evidence="8" id="KW-0210">Decarboxylase</keyword>
<dbReference type="SUPFAM" id="SSF52467">
    <property type="entry name" value="DHS-like NAD/FAD-binding domain"/>
    <property type="match status" value="1"/>
</dbReference>
<dbReference type="PANTHER" id="PTHR43452:SF6">
    <property type="entry name" value="PYRUVATE DECARBOXYLASE 2"/>
    <property type="match status" value="1"/>
</dbReference>
<evidence type="ECO:0000256" key="3">
    <source>
        <dbReference type="ARBA" id="ARBA00001964"/>
    </source>
</evidence>
<evidence type="ECO:0000256" key="10">
    <source>
        <dbReference type="ARBA" id="ARBA00023052"/>
    </source>
</evidence>
<dbReference type="FunFam" id="3.40.50.1220:FF:000009">
    <property type="entry name" value="Pyruvate decarboxylase 1"/>
    <property type="match status" value="1"/>
</dbReference>
<keyword evidence="7" id="KW-0479">Metal-binding</keyword>
<evidence type="ECO:0000256" key="11">
    <source>
        <dbReference type="ARBA" id="ARBA00023239"/>
    </source>
</evidence>
<keyword evidence="15" id="KW-1185">Reference proteome</keyword>
<dbReference type="GO" id="GO:0005829">
    <property type="term" value="C:cytosol"/>
    <property type="evidence" value="ECO:0007669"/>
    <property type="project" value="TreeGrafter"/>
</dbReference>
<dbReference type="AlphaFoldDB" id="A0AAD8QJ12"/>
<dbReference type="GO" id="GO:0004737">
    <property type="term" value="F:pyruvate decarboxylase activity"/>
    <property type="evidence" value="ECO:0007669"/>
    <property type="project" value="UniProtKB-EC"/>
</dbReference>
<dbReference type="InterPro" id="IPR047214">
    <property type="entry name" value="TPP_PDC_IPDC"/>
</dbReference>